<protein>
    <recommendedName>
        <fullName evidence="1">Serine hydrolase domain-containing protein</fullName>
    </recommendedName>
</protein>
<dbReference type="SUPFAM" id="SSF53474">
    <property type="entry name" value="alpha/beta-Hydrolases"/>
    <property type="match status" value="1"/>
</dbReference>
<dbReference type="Proteomes" id="UP001500604">
    <property type="component" value="Unassembled WGS sequence"/>
</dbReference>
<dbReference type="Pfam" id="PF03959">
    <property type="entry name" value="FSH1"/>
    <property type="match status" value="1"/>
</dbReference>
<evidence type="ECO:0000259" key="1">
    <source>
        <dbReference type="Pfam" id="PF03959"/>
    </source>
</evidence>
<gene>
    <name evidence="2" type="ORF">GCM10023116_34330</name>
</gene>
<evidence type="ECO:0000313" key="2">
    <source>
        <dbReference type="EMBL" id="GAA4651150.1"/>
    </source>
</evidence>
<name>A0ABP8V537_9GAMM</name>
<dbReference type="InterPro" id="IPR029058">
    <property type="entry name" value="AB_hydrolase_fold"/>
</dbReference>
<keyword evidence="3" id="KW-1185">Reference proteome</keyword>
<accession>A0ABP8V537</accession>
<reference evidence="3" key="1">
    <citation type="journal article" date="2019" name="Int. J. Syst. Evol. Microbiol.">
        <title>The Global Catalogue of Microorganisms (GCM) 10K type strain sequencing project: providing services to taxonomists for standard genome sequencing and annotation.</title>
        <authorList>
            <consortium name="The Broad Institute Genomics Platform"/>
            <consortium name="The Broad Institute Genome Sequencing Center for Infectious Disease"/>
            <person name="Wu L."/>
            <person name="Ma J."/>
        </authorList>
    </citation>
    <scope>NUCLEOTIDE SEQUENCE [LARGE SCALE GENOMIC DNA]</scope>
    <source>
        <strain evidence="3">JCM 17805</strain>
    </source>
</reference>
<dbReference type="RefSeq" id="WP_345197469.1">
    <property type="nucleotide sequence ID" value="NZ_BAABFL010000439.1"/>
</dbReference>
<sequence length="274" mass="30916">MPALRFFLLSFLGLLLTGCLSHRDNLMVNHLSSSLDAYPEVLQTRYFPLQTLQVLSTQGQTLRVYIEGDGHAWASRRRPSLDPTPYNLMLIDLMRRDNFSDRVYLARPCQFVSSENCKIPVWTSLRYSQPMVDTLNEALDQLKAKGPYSNIELIGFSGGGTLALLMATSRTDIISIRTVAGNLDPAFVNQFHKVSPMPDSLNPIDFSNRLASIPQLHFIGGKDTVITPAVYDHYQSSFSKQYCLSRYVKPSAGHNTGWEQSWPELLEIPVKCRQ</sequence>
<feature type="domain" description="Serine hydrolase" evidence="1">
    <location>
        <begin position="133"/>
        <end position="240"/>
    </location>
</feature>
<dbReference type="PROSITE" id="PS51257">
    <property type="entry name" value="PROKAR_LIPOPROTEIN"/>
    <property type="match status" value="1"/>
</dbReference>
<organism evidence="2 3">
    <name type="scientific">Kistimonas scapharcae</name>
    <dbReference type="NCBI Taxonomy" id="1036133"/>
    <lineage>
        <taxon>Bacteria</taxon>
        <taxon>Pseudomonadati</taxon>
        <taxon>Pseudomonadota</taxon>
        <taxon>Gammaproteobacteria</taxon>
        <taxon>Oceanospirillales</taxon>
        <taxon>Endozoicomonadaceae</taxon>
        <taxon>Kistimonas</taxon>
    </lineage>
</organism>
<proteinExistence type="predicted"/>
<dbReference type="InterPro" id="IPR005645">
    <property type="entry name" value="FSH-like_dom"/>
</dbReference>
<evidence type="ECO:0000313" key="3">
    <source>
        <dbReference type="Proteomes" id="UP001500604"/>
    </source>
</evidence>
<dbReference type="EMBL" id="BAABFL010000439">
    <property type="protein sequence ID" value="GAA4651150.1"/>
    <property type="molecule type" value="Genomic_DNA"/>
</dbReference>
<comment type="caution">
    <text evidence="2">The sequence shown here is derived from an EMBL/GenBank/DDBJ whole genome shotgun (WGS) entry which is preliminary data.</text>
</comment>
<dbReference type="Gene3D" id="3.40.50.1820">
    <property type="entry name" value="alpha/beta hydrolase"/>
    <property type="match status" value="1"/>
</dbReference>